<gene>
    <name evidence="2" type="ORF">Gotri_019789</name>
</gene>
<accession>A0A7J9EFM8</accession>
<comment type="caution">
    <text evidence="2">The sequence shown here is derived from an EMBL/GenBank/DDBJ whole genome shotgun (WGS) entry which is preliminary data.</text>
</comment>
<feature type="domain" description="RNase H type-1" evidence="1">
    <location>
        <begin position="2"/>
        <end position="118"/>
    </location>
</feature>
<sequence length="119" mass="13110">GNVDSIYFEQEGATGYAVKVRGSTGYVLKSFLGFIYARFSLSIVEAFAIGEALSWLKSLTFDNIIVESDCLLVISALSRPSYDFSKSSVLLCGCLPMKNQFEHPSLCWIHQCANKATHS</sequence>
<dbReference type="InterPro" id="IPR044730">
    <property type="entry name" value="RNase_H-like_dom_plant"/>
</dbReference>
<dbReference type="InterPro" id="IPR012337">
    <property type="entry name" value="RNaseH-like_sf"/>
</dbReference>
<proteinExistence type="predicted"/>
<reference evidence="2 3" key="1">
    <citation type="journal article" date="2019" name="Genome Biol. Evol.">
        <title>Insights into the evolution of the New World diploid cottons (Gossypium, subgenus Houzingenia) based on genome sequencing.</title>
        <authorList>
            <person name="Grover C.E."/>
            <person name="Arick M.A. 2nd"/>
            <person name="Thrash A."/>
            <person name="Conover J.L."/>
            <person name="Sanders W.S."/>
            <person name="Peterson D.G."/>
            <person name="Frelichowski J.E."/>
            <person name="Scheffler J.A."/>
            <person name="Scheffler B.E."/>
            <person name="Wendel J.F."/>
        </authorList>
    </citation>
    <scope>NUCLEOTIDE SEQUENCE [LARGE SCALE GENOMIC DNA]</scope>
    <source>
        <strain evidence="2">8</strain>
        <tissue evidence="2">Leaf</tissue>
    </source>
</reference>
<dbReference type="InterPro" id="IPR036397">
    <property type="entry name" value="RNaseH_sf"/>
</dbReference>
<keyword evidence="3" id="KW-1185">Reference proteome</keyword>
<dbReference type="PANTHER" id="PTHR47074:SF11">
    <property type="entry name" value="REVERSE TRANSCRIPTASE-LIKE PROTEIN"/>
    <property type="match status" value="1"/>
</dbReference>
<evidence type="ECO:0000313" key="2">
    <source>
        <dbReference type="EMBL" id="MBA0771305.1"/>
    </source>
</evidence>
<evidence type="ECO:0000259" key="1">
    <source>
        <dbReference type="Pfam" id="PF13456"/>
    </source>
</evidence>
<dbReference type="GO" id="GO:0003676">
    <property type="term" value="F:nucleic acid binding"/>
    <property type="evidence" value="ECO:0007669"/>
    <property type="project" value="InterPro"/>
</dbReference>
<dbReference type="InterPro" id="IPR002156">
    <property type="entry name" value="RNaseH_domain"/>
</dbReference>
<dbReference type="SUPFAM" id="SSF53098">
    <property type="entry name" value="Ribonuclease H-like"/>
    <property type="match status" value="1"/>
</dbReference>
<dbReference type="InterPro" id="IPR052929">
    <property type="entry name" value="RNase_H-like_EbsB-rel"/>
</dbReference>
<dbReference type="Gene3D" id="3.30.420.10">
    <property type="entry name" value="Ribonuclease H-like superfamily/Ribonuclease H"/>
    <property type="match status" value="1"/>
</dbReference>
<dbReference type="Proteomes" id="UP000593568">
    <property type="component" value="Unassembled WGS sequence"/>
</dbReference>
<dbReference type="CDD" id="cd06222">
    <property type="entry name" value="RNase_H_like"/>
    <property type="match status" value="1"/>
</dbReference>
<feature type="non-terminal residue" evidence="2">
    <location>
        <position position="1"/>
    </location>
</feature>
<dbReference type="AlphaFoldDB" id="A0A7J9EFM8"/>
<evidence type="ECO:0000313" key="3">
    <source>
        <dbReference type="Proteomes" id="UP000593568"/>
    </source>
</evidence>
<dbReference type="Pfam" id="PF13456">
    <property type="entry name" value="RVT_3"/>
    <property type="match status" value="1"/>
</dbReference>
<dbReference type="GO" id="GO:0004523">
    <property type="term" value="F:RNA-DNA hybrid ribonuclease activity"/>
    <property type="evidence" value="ECO:0007669"/>
    <property type="project" value="InterPro"/>
</dbReference>
<name>A0A7J9EFM8_9ROSI</name>
<dbReference type="EMBL" id="JABEZW010000007">
    <property type="protein sequence ID" value="MBA0771305.1"/>
    <property type="molecule type" value="Genomic_DNA"/>
</dbReference>
<dbReference type="PANTHER" id="PTHR47074">
    <property type="entry name" value="BNAC02G40300D PROTEIN"/>
    <property type="match status" value="1"/>
</dbReference>
<protein>
    <recommendedName>
        <fullName evidence="1">RNase H type-1 domain-containing protein</fullName>
    </recommendedName>
</protein>
<organism evidence="2 3">
    <name type="scientific">Gossypium trilobum</name>
    <dbReference type="NCBI Taxonomy" id="34281"/>
    <lineage>
        <taxon>Eukaryota</taxon>
        <taxon>Viridiplantae</taxon>
        <taxon>Streptophyta</taxon>
        <taxon>Embryophyta</taxon>
        <taxon>Tracheophyta</taxon>
        <taxon>Spermatophyta</taxon>
        <taxon>Magnoliopsida</taxon>
        <taxon>eudicotyledons</taxon>
        <taxon>Gunneridae</taxon>
        <taxon>Pentapetalae</taxon>
        <taxon>rosids</taxon>
        <taxon>malvids</taxon>
        <taxon>Malvales</taxon>
        <taxon>Malvaceae</taxon>
        <taxon>Malvoideae</taxon>
        <taxon>Gossypium</taxon>
    </lineage>
</organism>